<dbReference type="RefSeq" id="WP_251935280.1">
    <property type="nucleotide sequence ID" value="NZ_CP098747.1"/>
</dbReference>
<evidence type="ECO:0000259" key="3">
    <source>
        <dbReference type="Pfam" id="PF06468"/>
    </source>
</evidence>
<feature type="transmembrane region" description="Helical" evidence="1">
    <location>
        <begin position="246"/>
        <end position="265"/>
    </location>
</feature>
<keyword evidence="1" id="KW-1133">Transmembrane helix</keyword>
<dbReference type="Pfam" id="PF06468">
    <property type="entry name" value="Spond_N"/>
    <property type="match status" value="1"/>
</dbReference>
<keyword evidence="1" id="KW-0472">Membrane</keyword>
<keyword evidence="1" id="KW-0812">Transmembrane</keyword>
<organism evidence="4 5">
    <name type="scientific">Sneathiella marina</name>
    <dbReference type="NCBI Taxonomy" id="2950108"/>
    <lineage>
        <taxon>Bacteria</taxon>
        <taxon>Pseudomonadati</taxon>
        <taxon>Pseudomonadota</taxon>
        <taxon>Alphaproteobacteria</taxon>
        <taxon>Sneathiellales</taxon>
        <taxon>Sneathiellaceae</taxon>
        <taxon>Sneathiella</taxon>
    </lineage>
</organism>
<evidence type="ECO:0000256" key="2">
    <source>
        <dbReference type="SAM" id="SignalP"/>
    </source>
</evidence>
<accession>A0ABY4W3Y2</accession>
<keyword evidence="2" id="KW-0732">Signal</keyword>
<feature type="chain" id="PRO_5045110597" evidence="2">
    <location>
        <begin position="30"/>
        <end position="276"/>
    </location>
</feature>
<reference evidence="4" key="1">
    <citation type="submission" date="2022-06" db="EMBL/GenBank/DDBJ databases">
        <title>Sneathiella actinostolidae sp. nov., isolated from a sea anemonein the Western Pacific Ocean.</title>
        <authorList>
            <person name="Wei M.J."/>
        </authorList>
    </citation>
    <scope>NUCLEOTIDE SEQUENCE</scope>
    <source>
        <strain evidence="4">PHK-P5</strain>
    </source>
</reference>
<evidence type="ECO:0000313" key="4">
    <source>
        <dbReference type="EMBL" id="USG61896.1"/>
    </source>
</evidence>
<dbReference type="Proteomes" id="UP001056291">
    <property type="component" value="Chromosome"/>
</dbReference>
<evidence type="ECO:0000256" key="1">
    <source>
        <dbReference type="SAM" id="Phobius"/>
    </source>
</evidence>
<feature type="signal peptide" evidence="2">
    <location>
        <begin position="1"/>
        <end position="29"/>
    </location>
</feature>
<dbReference type="InterPro" id="IPR038678">
    <property type="entry name" value="Spondin_N_sf"/>
</dbReference>
<dbReference type="InterPro" id="IPR009465">
    <property type="entry name" value="Spondin_N"/>
</dbReference>
<gene>
    <name evidence="4" type="ORF">NBZ79_02775</name>
</gene>
<name>A0ABY4W3Y2_9PROT</name>
<protein>
    <submittedName>
        <fullName evidence="4">Spondin domain-containing protein</fullName>
    </submittedName>
</protein>
<dbReference type="EMBL" id="CP098747">
    <property type="protein sequence ID" value="USG61896.1"/>
    <property type="molecule type" value="Genomic_DNA"/>
</dbReference>
<dbReference type="Gene3D" id="2.60.40.2130">
    <property type="entry name" value="F-spondin domain"/>
    <property type="match status" value="1"/>
</dbReference>
<dbReference type="NCBIfam" id="NF038123">
    <property type="entry name" value="NF038123_dom"/>
    <property type="match status" value="1"/>
</dbReference>
<feature type="domain" description="Spondin" evidence="3">
    <location>
        <begin position="48"/>
        <end position="176"/>
    </location>
</feature>
<evidence type="ECO:0000313" key="5">
    <source>
        <dbReference type="Proteomes" id="UP001056291"/>
    </source>
</evidence>
<proteinExistence type="predicted"/>
<sequence>MVLKKIGHIAGGAVLAASVLAFTATASYATSVKITVTNLAQTGGFAITPLYTAFHNDSFDAFDVGSTASAGLERLAELGDPSVIAGIRTATDPNSVGGVLTAGTPPPIQAGETASRVFTLDGNDHTFFTFLSMILPSNDSFIGSDDAIRIFDDFGNFLGDQTIDVTGADIFDAGTEVNNAAADGGAAPTSNDPTAGVAENGFITAGQSLNAFAGQILFGQELTLEQIDFFADPDNFQVARIEVSAVPLPAALPLFGAALLGLGILGRRRKNQTKAA</sequence>
<keyword evidence="5" id="KW-1185">Reference proteome</keyword>